<evidence type="ECO:0000256" key="2">
    <source>
        <dbReference type="SAM" id="Phobius"/>
    </source>
</evidence>
<dbReference type="KEGG" id="mcal:110287368"/>
<feature type="region of interest" description="Disordered" evidence="1">
    <location>
        <begin position="142"/>
        <end position="189"/>
    </location>
</feature>
<evidence type="ECO:0000313" key="5">
    <source>
        <dbReference type="RefSeq" id="XP_021009669.1"/>
    </source>
</evidence>
<evidence type="ECO:0000256" key="1">
    <source>
        <dbReference type="SAM" id="MobiDB-lite"/>
    </source>
</evidence>
<organism evidence="4 5">
    <name type="scientific">Mus caroli</name>
    <name type="common">Ryukyu mouse</name>
    <name type="synonym">Ricefield mouse</name>
    <dbReference type="NCBI Taxonomy" id="10089"/>
    <lineage>
        <taxon>Eukaryota</taxon>
        <taxon>Metazoa</taxon>
        <taxon>Chordata</taxon>
        <taxon>Craniata</taxon>
        <taxon>Vertebrata</taxon>
        <taxon>Euteleostomi</taxon>
        <taxon>Mammalia</taxon>
        <taxon>Eutheria</taxon>
        <taxon>Euarchontoglires</taxon>
        <taxon>Glires</taxon>
        <taxon>Rodentia</taxon>
        <taxon>Myomorpha</taxon>
        <taxon>Muroidea</taxon>
        <taxon>Muridae</taxon>
        <taxon>Murinae</taxon>
        <taxon>Mus</taxon>
        <taxon>Mus</taxon>
    </lineage>
</organism>
<keyword evidence="2" id="KW-0472">Membrane</keyword>
<keyword evidence="4" id="KW-1185">Reference proteome</keyword>
<keyword evidence="2" id="KW-0812">Transmembrane</keyword>
<reference evidence="5" key="1">
    <citation type="submission" date="2025-08" db="UniProtKB">
        <authorList>
            <consortium name="RefSeq"/>
        </authorList>
    </citation>
    <scope>IDENTIFICATION</scope>
</reference>
<evidence type="ECO:0000313" key="4">
    <source>
        <dbReference type="Proteomes" id="UP000515126"/>
    </source>
</evidence>
<dbReference type="AlphaFoldDB" id="A0A6P5PA54"/>
<dbReference type="Proteomes" id="UP000515126">
    <property type="component" value="Chromosome X"/>
</dbReference>
<accession>A0A6P5PA54</accession>
<dbReference type="GeneID" id="110287368"/>
<gene>
    <name evidence="5" type="primary">LOC110287368</name>
</gene>
<proteinExistence type="predicted"/>
<evidence type="ECO:0000256" key="3">
    <source>
        <dbReference type="SAM" id="SignalP"/>
    </source>
</evidence>
<feature type="chain" id="PRO_5028274369" evidence="3">
    <location>
        <begin position="23"/>
        <end position="279"/>
    </location>
</feature>
<name>A0A6P5PA54_MUSCR</name>
<protein>
    <submittedName>
        <fullName evidence="5">Uncharacterized protein LOC110287368 isoform X1</fullName>
    </submittedName>
</protein>
<keyword evidence="2" id="KW-1133">Transmembrane helix</keyword>
<feature type="transmembrane region" description="Helical" evidence="2">
    <location>
        <begin position="87"/>
        <end position="109"/>
    </location>
</feature>
<feature type="signal peptide" evidence="3">
    <location>
        <begin position="1"/>
        <end position="22"/>
    </location>
</feature>
<keyword evidence="3" id="KW-0732">Signal</keyword>
<sequence>MADCTFMLTQMLFISWFLMAHCSQPNCTSVKDFNDCLGNTTGFCPESIVCACKDGKPFCKCPNFRGQWGDYWYMGEKCDQLWNTLDLVLVATLPGIALAIIVGVAIQIIHYCKGKSKKNGNHHRVEKSMSELRPQHNSAYGLVTDRNLPQPNQREVNTETHLSNKNPWSLSNPEAFSRTSFSPSSQLSRTNSNFIAQEHKEDHPYNSPYLNWNASPGPSNPAVNYGNSHLSATYAKPNFDFSTSGVSQAAYPPKEKKYSVYKESEIPYKIGRANMISNY</sequence>
<feature type="compositionally biased region" description="Polar residues" evidence="1">
    <location>
        <begin position="147"/>
        <end position="189"/>
    </location>
</feature>
<dbReference type="RefSeq" id="XP_021009669.1">
    <property type="nucleotide sequence ID" value="XM_021154010.1"/>
</dbReference>